<evidence type="ECO:0000256" key="3">
    <source>
        <dbReference type="ARBA" id="ARBA00022448"/>
    </source>
</evidence>
<dbReference type="GO" id="GO:0005921">
    <property type="term" value="C:gap junction"/>
    <property type="evidence" value="ECO:0007669"/>
    <property type="project" value="UniProtKB-SubCell"/>
</dbReference>
<evidence type="ECO:0000256" key="4">
    <source>
        <dbReference type="ARBA" id="ARBA00022475"/>
    </source>
</evidence>
<feature type="transmembrane region" description="Helical" evidence="12">
    <location>
        <begin position="12"/>
        <end position="29"/>
    </location>
</feature>
<keyword evidence="11 12" id="KW-0407">Ion channel</keyword>
<protein>
    <recommendedName>
        <fullName evidence="12">Innexin</fullName>
    </recommendedName>
</protein>
<reference evidence="13" key="1">
    <citation type="submission" date="2023-10" db="EMBL/GenBank/DDBJ databases">
        <title>Genome assembly of Pristionchus species.</title>
        <authorList>
            <person name="Yoshida K."/>
            <person name="Sommer R.J."/>
        </authorList>
    </citation>
    <scope>NUCLEOTIDE SEQUENCE</scope>
    <source>
        <strain evidence="13">RS0144</strain>
    </source>
</reference>
<comment type="subcellular location">
    <subcellularLocation>
        <location evidence="1">Cell junction</location>
        <location evidence="1">Gap junction</location>
    </subcellularLocation>
    <subcellularLocation>
        <location evidence="2 12">Cell membrane</location>
        <topology evidence="2 12">Multi-pass membrane protein</topology>
    </subcellularLocation>
</comment>
<dbReference type="EMBL" id="BTSX01000003">
    <property type="protein sequence ID" value="GMS90694.1"/>
    <property type="molecule type" value="Genomic_DNA"/>
</dbReference>
<keyword evidence="9 12" id="KW-0406">Ion transport</keyword>
<dbReference type="PANTHER" id="PTHR11893">
    <property type="entry name" value="INNEXIN"/>
    <property type="match status" value="1"/>
</dbReference>
<keyword evidence="4" id="KW-1003">Cell membrane</keyword>
<comment type="caution">
    <text evidence="13">The sequence shown here is derived from an EMBL/GenBank/DDBJ whole genome shotgun (WGS) entry which is preliminary data.</text>
</comment>
<evidence type="ECO:0000256" key="2">
    <source>
        <dbReference type="ARBA" id="ARBA00004651"/>
    </source>
</evidence>
<dbReference type="InterPro" id="IPR000990">
    <property type="entry name" value="Innexin"/>
</dbReference>
<evidence type="ECO:0000256" key="6">
    <source>
        <dbReference type="ARBA" id="ARBA00022868"/>
    </source>
</evidence>
<keyword evidence="5 12" id="KW-0812">Transmembrane</keyword>
<dbReference type="Pfam" id="PF00876">
    <property type="entry name" value="Innexin"/>
    <property type="match status" value="1"/>
</dbReference>
<keyword evidence="14" id="KW-1185">Reference proteome</keyword>
<feature type="non-terminal residue" evidence="13">
    <location>
        <position position="1"/>
    </location>
</feature>
<evidence type="ECO:0000256" key="5">
    <source>
        <dbReference type="ARBA" id="ARBA00022692"/>
    </source>
</evidence>
<organism evidence="13 14">
    <name type="scientific">Pristionchus entomophagus</name>
    <dbReference type="NCBI Taxonomy" id="358040"/>
    <lineage>
        <taxon>Eukaryota</taxon>
        <taxon>Metazoa</taxon>
        <taxon>Ecdysozoa</taxon>
        <taxon>Nematoda</taxon>
        <taxon>Chromadorea</taxon>
        <taxon>Rhabditida</taxon>
        <taxon>Rhabditina</taxon>
        <taxon>Diplogasteromorpha</taxon>
        <taxon>Diplogasteroidea</taxon>
        <taxon>Neodiplogasteridae</taxon>
        <taxon>Pristionchus</taxon>
    </lineage>
</organism>
<evidence type="ECO:0000256" key="1">
    <source>
        <dbReference type="ARBA" id="ARBA00004610"/>
    </source>
</evidence>
<evidence type="ECO:0000256" key="12">
    <source>
        <dbReference type="RuleBase" id="RU010713"/>
    </source>
</evidence>
<evidence type="ECO:0000313" key="13">
    <source>
        <dbReference type="EMBL" id="GMS90694.1"/>
    </source>
</evidence>
<feature type="non-terminal residue" evidence="13">
    <location>
        <position position="184"/>
    </location>
</feature>
<evidence type="ECO:0000256" key="11">
    <source>
        <dbReference type="ARBA" id="ARBA00023303"/>
    </source>
</evidence>
<comment type="caution">
    <text evidence="12">Lacks conserved residue(s) required for the propagation of feature annotation.</text>
</comment>
<dbReference type="PANTHER" id="PTHR11893:SF45">
    <property type="entry name" value="INNEXIN"/>
    <property type="match status" value="1"/>
</dbReference>
<keyword evidence="10 12" id="KW-0472">Membrane</keyword>
<dbReference type="GO" id="GO:0005886">
    <property type="term" value="C:plasma membrane"/>
    <property type="evidence" value="ECO:0007669"/>
    <property type="project" value="UniProtKB-SubCell"/>
</dbReference>
<evidence type="ECO:0000256" key="9">
    <source>
        <dbReference type="ARBA" id="ARBA00023065"/>
    </source>
</evidence>
<comment type="similarity">
    <text evidence="12">Belongs to the pannexin family.</text>
</comment>
<evidence type="ECO:0000313" key="14">
    <source>
        <dbReference type="Proteomes" id="UP001432027"/>
    </source>
</evidence>
<dbReference type="PROSITE" id="PS51013">
    <property type="entry name" value="PANNEXIN"/>
    <property type="match status" value="1"/>
</dbReference>
<feature type="transmembrane region" description="Helical" evidence="12">
    <location>
        <begin position="94"/>
        <end position="113"/>
    </location>
</feature>
<evidence type="ECO:0000256" key="10">
    <source>
        <dbReference type="ARBA" id="ARBA00023136"/>
    </source>
</evidence>
<keyword evidence="7" id="KW-0965">Cell junction</keyword>
<keyword evidence="8 12" id="KW-1133">Transmembrane helix</keyword>
<dbReference type="PRINTS" id="PR01262">
    <property type="entry name" value="INNEXIN"/>
</dbReference>
<evidence type="ECO:0000256" key="8">
    <source>
        <dbReference type="ARBA" id="ARBA00022989"/>
    </source>
</evidence>
<comment type="function">
    <text evidence="12">Structural component of the gap junctions.</text>
</comment>
<dbReference type="GO" id="GO:0005243">
    <property type="term" value="F:gap junction channel activity"/>
    <property type="evidence" value="ECO:0007669"/>
    <property type="project" value="TreeGrafter"/>
</dbReference>
<name>A0AAV5T5W1_9BILA</name>
<gene>
    <name evidence="12" type="primary">inx</name>
    <name evidence="13" type="ORF">PENTCL1PPCAC_12869</name>
</gene>
<evidence type="ECO:0000256" key="7">
    <source>
        <dbReference type="ARBA" id="ARBA00022949"/>
    </source>
</evidence>
<proteinExistence type="inferred from homology"/>
<keyword evidence="3 12" id="KW-0813">Transport</keyword>
<dbReference type="GO" id="GO:0034220">
    <property type="term" value="P:monoatomic ion transmembrane transport"/>
    <property type="evidence" value="ECO:0007669"/>
    <property type="project" value="UniProtKB-KW"/>
</dbReference>
<dbReference type="AlphaFoldDB" id="A0AAV5T5W1"/>
<sequence length="184" mass="21717">SYLTILYLSIKVFYLVQVFMQFIILNRFLSTKYTFWRFGILRDIFSGREWEESGHFPRVTMCDFEVRFLGNKHRHTIQCVLMINMFNEKVYLFLWWWLLGVGTATLLNFVWWIKAMSSHGSRKDFISKYLTVNNLIEPNDLAGDKRAVSKFVERGLKNDGVFVCRILASNAGDLFVTDLITSLW</sequence>
<dbReference type="Proteomes" id="UP001432027">
    <property type="component" value="Unassembled WGS sequence"/>
</dbReference>
<keyword evidence="6" id="KW-0303">Gap junction</keyword>
<accession>A0AAV5T5W1</accession>